<keyword evidence="10" id="KW-1185">Reference proteome</keyword>
<dbReference type="GO" id="GO:0031589">
    <property type="term" value="P:cell-substrate adhesion"/>
    <property type="evidence" value="ECO:0007669"/>
    <property type="project" value="TreeGrafter"/>
</dbReference>
<accession>A0AA35P3Y0</accession>
<evidence type="ECO:0000259" key="8">
    <source>
        <dbReference type="PROSITE" id="PS50831"/>
    </source>
</evidence>
<evidence type="ECO:0000313" key="10">
    <source>
        <dbReference type="Proteomes" id="UP001178461"/>
    </source>
</evidence>
<feature type="compositionally biased region" description="Basic and acidic residues" evidence="6">
    <location>
        <begin position="638"/>
        <end position="647"/>
    </location>
</feature>
<dbReference type="EMBL" id="OX395130">
    <property type="protein sequence ID" value="CAI5774069.1"/>
    <property type="molecule type" value="Genomic_DNA"/>
</dbReference>
<dbReference type="PROSITE" id="PS50831">
    <property type="entry name" value="SOHO"/>
    <property type="match status" value="1"/>
</dbReference>
<feature type="region of interest" description="Disordered" evidence="6">
    <location>
        <begin position="234"/>
        <end position="273"/>
    </location>
</feature>
<dbReference type="CDD" id="cd11919">
    <property type="entry name" value="SH3_Sorbs1_1"/>
    <property type="match status" value="1"/>
</dbReference>
<dbReference type="InterPro" id="IPR036028">
    <property type="entry name" value="SH3-like_dom_sf"/>
</dbReference>
<dbReference type="PRINTS" id="PR00499">
    <property type="entry name" value="P67PHOX"/>
</dbReference>
<dbReference type="Pfam" id="PF07653">
    <property type="entry name" value="SH3_2"/>
    <property type="match status" value="1"/>
</dbReference>
<evidence type="ECO:0000313" key="9">
    <source>
        <dbReference type="EMBL" id="CAI5774069.1"/>
    </source>
</evidence>
<keyword evidence="4" id="KW-0965">Cell junction</keyword>
<feature type="compositionally biased region" description="Polar residues" evidence="6">
    <location>
        <begin position="1242"/>
        <end position="1251"/>
    </location>
</feature>
<proteinExistence type="predicted"/>
<dbReference type="SMART" id="SM00459">
    <property type="entry name" value="Sorb"/>
    <property type="match status" value="1"/>
</dbReference>
<feature type="region of interest" description="Disordered" evidence="6">
    <location>
        <begin position="191"/>
        <end position="220"/>
    </location>
</feature>
<feature type="compositionally biased region" description="Basic and acidic residues" evidence="6">
    <location>
        <begin position="9"/>
        <end position="23"/>
    </location>
</feature>
<feature type="compositionally biased region" description="Basic and acidic residues" evidence="6">
    <location>
        <begin position="495"/>
        <end position="508"/>
    </location>
</feature>
<feature type="region of interest" description="Disordered" evidence="6">
    <location>
        <begin position="422"/>
        <end position="557"/>
    </location>
</feature>
<dbReference type="InterPro" id="IPR035610">
    <property type="entry name" value="SORBS1_SH3_1"/>
</dbReference>
<feature type="domain" description="SH3" evidence="7">
    <location>
        <begin position="808"/>
        <end position="867"/>
    </location>
</feature>
<dbReference type="InterPro" id="IPR001452">
    <property type="entry name" value="SH3_domain"/>
</dbReference>
<dbReference type="GO" id="GO:0005634">
    <property type="term" value="C:nucleus"/>
    <property type="evidence" value="ECO:0007669"/>
    <property type="project" value="TreeGrafter"/>
</dbReference>
<evidence type="ECO:0000256" key="6">
    <source>
        <dbReference type="SAM" id="MobiDB-lite"/>
    </source>
</evidence>
<feature type="region of interest" description="Disordered" evidence="6">
    <location>
        <begin position="1042"/>
        <end position="1140"/>
    </location>
</feature>
<name>A0AA35P3Y0_9SAUR</name>
<feature type="region of interest" description="Disordered" evidence="6">
    <location>
        <begin position="638"/>
        <end position="675"/>
    </location>
</feature>
<evidence type="ECO:0000256" key="5">
    <source>
        <dbReference type="PROSITE-ProRule" id="PRU00192"/>
    </source>
</evidence>
<feature type="region of interest" description="Disordered" evidence="6">
    <location>
        <begin position="1"/>
        <end position="35"/>
    </location>
</feature>
<feature type="compositionally biased region" description="Pro residues" evidence="6">
    <location>
        <begin position="264"/>
        <end position="273"/>
    </location>
</feature>
<dbReference type="GO" id="GO:0005737">
    <property type="term" value="C:cytoplasm"/>
    <property type="evidence" value="ECO:0007669"/>
    <property type="project" value="TreeGrafter"/>
</dbReference>
<evidence type="ECO:0000256" key="4">
    <source>
        <dbReference type="ARBA" id="ARBA00022949"/>
    </source>
</evidence>
<keyword evidence="2 5" id="KW-0728">SH3 domain</keyword>
<feature type="region of interest" description="Disordered" evidence="6">
    <location>
        <begin position="1241"/>
        <end position="1262"/>
    </location>
</feature>
<dbReference type="PANTHER" id="PTHR14167:SF64">
    <property type="entry name" value="SORBIN AND SH3 DOMAIN-CONTAINING PROTEIN 1"/>
    <property type="match status" value="1"/>
</dbReference>
<feature type="compositionally biased region" description="Polar residues" evidence="6">
    <location>
        <begin position="453"/>
        <end position="466"/>
    </location>
</feature>
<feature type="compositionally biased region" description="Polar residues" evidence="6">
    <location>
        <begin position="240"/>
        <end position="252"/>
    </location>
</feature>
<feature type="compositionally biased region" description="Basic and acidic residues" evidence="6">
    <location>
        <begin position="121"/>
        <end position="130"/>
    </location>
</feature>
<comment type="subcellular location">
    <subcellularLocation>
        <location evidence="1">Cell junction</location>
    </subcellularLocation>
</comment>
<dbReference type="PANTHER" id="PTHR14167">
    <property type="entry name" value="SH3 DOMAIN-CONTAINING"/>
    <property type="match status" value="1"/>
</dbReference>
<dbReference type="Gene3D" id="2.30.30.40">
    <property type="entry name" value="SH3 Domains"/>
    <property type="match status" value="3"/>
</dbReference>
<feature type="compositionally biased region" description="Low complexity" evidence="6">
    <location>
        <begin position="1042"/>
        <end position="1066"/>
    </location>
</feature>
<evidence type="ECO:0000256" key="2">
    <source>
        <dbReference type="ARBA" id="ARBA00022443"/>
    </source>
</evidence>
<organism evidence="9 10">
    <name type="scientific">Podarcis lilfordi</name>
    <name type="common">Lilford's wall lizard</name>
    <dbReference type="NCBI Taxonomy" id="74358"/>
    <lineage>
        <taxon>Eukaryota</taxon>
        <taxon>Metazoa</taxon>
        <taxon>Chordata</taxon>
        <taxon>Craniata</taxon>
        <taxon>Vertebrata</taxon>
        <taxon>Euteleostomi</taxon>
        <taxon>Lepidosauria</taxon>
        <taxon>Squamata</taxon>
        <taxon>Bifurcata</taxon>
        <taxon>Unidentata</taxon>
        <taxon>Episquamata</taxon>
        <taxon>Laterata</taxon>
        <taxon>Lacertibaenia</taxon>
        <taxon>Lacertidae</taxon>
        <taxon>Podarcis</taxon>
    </lineage>
</organism>
<keyword evidence="3" id="KW-0677">Repeat</keyword>
<dbReference type="GO" id="GO:0030055">
    <property type="term" value="C:cell-substrate junction"/>
    <property type="evidence" value="ECO:0007669"/>
    <property type="project" value="TreeGrafter"/>
</dbReference>
<dbReference type="Pfam" id="PF14604">
    <property type="entry name" value="SH3_9"/>
    <property type="match status" value="1"/>
</dbReference>
<feature type="compositionally biased region" description="Basic and acidic residues" evidence="6">
    <location>
        <begin position="750"/>
        <end position="760"/>
    </location>
</feature>
<dbReference type="Pfam" id="PF02208">
    <property type="entry name" value="Sorb"/>
    <property type="match status" value="1"/>
</dbReference>
<dbReference type="InterPro" id="IPR003127">
    <property type="entry name" value="SoHo_dom"/>
</dbReference>
<reference evidence="9" key="1">
    <citation type="submission" date="2022-12" db="EMBL/GenBank/DDBJ databases">
        <authorList>
            <person name="Alioto T."/>
            <person name="Alioto T."/>
            <person name="Gomez Garrido J."/>
        </authorList>
    </citation>
    <scope>NUCLEOTIDE SEQUENCE</scope>
</reference>
<dbReference type="InterPro" id="IPR050384">
    <property type="entry name" value="Endophilin_SH3RF"/>
</dbReference>
<feature type="compositionally biased region" description="Low complexity" evidence="6">
    <location>
        <begin position="650"/>
        <end position="659"/>
    </location>
</feature>
<evidence type="ECO:0000256" key="1">
    <source>
        <dbReference type="ARBA" id="ARBA00004282"/>
    </source>
</evidence>
<dbReference type="FunFam" id="2.30.30.40:FF:000001">
    <property type="entry name" value="Sorbin and SH3 domain-containing protein 1 isoform 2"/>
    <property type="match status" value="1"/>
</dbReference>
<feature type="region of interest" description="Disordered" evidence="6">
    <location>
        <begin position="707"/>
        <end position="760"/>
    </location>
</feature>
<dbReference type="InterPro" id="IPR035611">
    <property type="entry name" value="SORBS1_SH3_2"/>
</dbReference>
<dbReference type="SMART" id="SM00326">
    <property type="entry name" value="SH3"/>
    <property type="match status" value="3"/>
</dbReference>
<feature type="domain" description="SH3" evidence="7">
    <location>
        <begin position="1330"/>
        <end position="1391"/>
    </location>
</feature>
<feature type="domain" description="SH3" evidence="7">
    <location>
        <begin position="882"/>
        <end position="943"/>
    </location>
</feature>
<dbReference type="FunFam" id="2.30.30.40:FF:000004">
    <property type="entry name" value="Sorbin and SH3 domain-containing protein 1 isoform 2"/>
    <property type="match status" value="1"/>
</dbReference>
<feature type="region of interest" description="Disordered" evidence="6">
    <location>
        <begin position="591"/>
        <end position="622"/>
    </location>
</feature>
<feature type="region of interest" description="Disordered" evidence="6">
    <location>
        <begin position="382"/>
        <end position="401"/>
    </location>
</feature>
<sequence>MAPALVEEPNQREDPNSHVEKPRSSGTMTSECKEVEVGSTVVNGLVLGSNGQDRANDVPLCSRSVSAVKIIPVKKVKTSPGLVLPTELDPAKVCTGKGAVTLWASPTYEENRSVSPTSHSQDIHQSENDWKLPLSVDTNGDAQSSALAAKGYRSVRPNLSESKPHDANCSAATTPAHTEVIVVPFQQVYPDRGQEASSSTPPPPLLPYGQSSAFSDNTPAPGLLLTFPTLDDFIPPHLQKGSQHNQPSSSSGIVPHVRPKLPSLSPPPPPPPPVLIPPVTEVSDSVSEPESTGMILRTDPCPLLYEAPRSSSGTECYGSLTLTSKPTSGYPSTTIVNPTIVLLQHNREPAIDVPLADKVDYMPVQEKMSQSKKQAMEERKKAIKSPQYMTDSSPDDIGIPLRNTDRSKDWYKTMFKQIHRLTKDPPEENPYCPTYKFPELPDIQPQTKEENPYSPTYQFPVSTPSPKSEDEDSDSYVPQYSFYKDTRAQTSVPRSKSENDTIDMEKVVKRSATLPLPARTSSLKPSTERNDWEPPDKKVDTRKYRAEPKSIYEYQPGRSSVLNNEKLTRDISPEEIDLKNEPWYKFFSELEFGKPPPKKIWDYTPGDCSILTREDRKTDPEKDIYLYQTELEADIEKMEKMYKDKKQMKSTTGSSPPETSSDHLPHSPYSPSYHSAKRAFEAALGDVTGPENERQIYKSVLEGGDIPLQGLSGLKRPSSSASTKDSESPRHFAPLDYMESPEEFSRRRHSDKEKLLEDQRRLRREQEEADIAARRHTGVIPTHHQFITNERFGDLLIVDDTAKRRSGSEMRAARAKFDFKAQTLKELPLKKGDVVYIYKQIDQNWFEGEHHGRVGIFPQSYIELLPPTEKAQPKKTSPIQVLEYGDAIAKFNFNGDTQVEMSFRKGERITLIRQVDENWYEGKIPSTHRQGIFPVTYVDIFKQPVLKNTLDYGSLSFCHSPNRSLTTSPQSPSSELLFTPTPPPLAPMRPALSPELQAVTSEWISLTLGAPRGHAPPVTPPLPPLPDASLCNVDYLTPSAVASPSPSISLHPSNMSSSSTPTSFVSPLPPSPYEPQSPAQNLSLAARQSEEKFASSPSPQMSYCDSPCSPDSFLSELSDATERQGKLQKSRGPSRRMEREDCVTANRSCGGIPEICRARGLSEPEKAVSSQKKSLHTIEESMLYQEQGGSPMCSYKQVEQRENQSRVIKSVNAKPFSPSTLLSPSAISSFAVRTQVPPRLSRTVNVPQPSHHSLRPGPDLTESEKSYVETVCNEILNIAEKSVHYCSTISQPLVSCHKGPHSDNKSSFIISQQPQVLPLGTSLDRNHAPQDMLSYQALYSYVPQNEDELELRDGDIIDVMEKCDDGWFVGTSRRTQQFGTFPGNYVKLVSS</sequence>
<protein>
    <submittedName>
        <fullName evidence="9">And SH3 domain-containing 1 isoform X1</fullName>
    </submittedName>
</protein>
<feature type="region of interest" description="Disordered" evidence="6">
    <location>
        <begin position="111"/>
        <end position="134"/>
    </location>
</feature>
<dbReference type="Proteomes" id="UP001178461">
    <property type="component" value="Chromosome 5"/>
</dbReference>
<gene>
    <name evidence="9" type="ORF">PODLI_1B031761</name>
</gene>
<dbReference type="SUPFAM" id="SSF50044">
    <property type="entry name" value="SH3-domain"/>
    <property type="match status" value="3"/>
</dbReference>
<evidence type="ECO:0000259" key="7">
    <source>
        <dbReference type="PROSITE" id="PS50002"/>
    </source>
</evidence>
<feature type="compositionally biased region" description="Polar residues" evidence="6">
    <location>
        <begin position="209"/>
        <end position="218"/>
    </location>
</feature>
<dbReference type="PROSITE" id="PS50002">
    <property type="entry name" value="SH3"/>
    <property type="match status" value="3"/>
</dbReference>
<feature type="compositionally biased region" description="Basic and acidic residues" evidence="6">
    <location>
        <begin position="526"/>
        <end position="550"/>
    </location>
</feature>
<evidence type="ECO:0000256" key="3">
    <source>
        <dbReference type="ARBA" id="ARBA00022737"/>
    </source>
</evidence>
<dbReference type="Pfam" id="PF00018">
    <property type="entry name" value="SH3_1"/>
    <property type="match status" value="1"/>
</dbReference>
<feature type="domain" description="SoHo" evidence="8">
    <location>
        <begin position="382"/>
        <end position="440"/>
    </location>
</feature>
<dbReference type="CDD" id="cd11922">
    <property type="entry name" value="SH3_Sorbs1_2"/>
    <property type="match status" value="1"/>
</dbReference>
<feature type="compositionally biased region" description="Basic and acidic residues" evidence="6">
    <location>
        <begin position="612"/>
        <end position="622"/>
    </location>
</feature>